<protein>
    <submittedName>
        <fullName evidence="1">Uncharacterized protein</fullName>
    </submittedName>
</protein>
<comment type="caution">
    <text evidence="1">The sequence shown here is derived from an EMBL/GenBank/DDBJ whole genome shotgun (WGS) entry which is preliminary data.</text>
</comment>
<keyword evidence="2" id="KW-1185">Reference proteome</keyword>
<name>A0A919VGG5_9ACTN</name>
<sequence length="72" mass="7698">MYIAGMDAVGPELSSLCRAVRDLLEAQERLIATLNARGMLDSRASGVLAALDQLKAEADETRRLADTHPVGC</sequence>
<dbReference type="AlphaFoldDB" id="A0A919VGG5"/>
<dbReference type="EMBL" id="BOQL01000006">
    <property type="protein sequence ID" value="GIM63860.1"/>
    <property type="molecule type" value="Genomic_DNA"/>
</dbReference>
<evidence type="ECO:0000313" key="2">
    <source>
        <dbReference type="Proteomes" id="UP000681340"/>
    </source>
</evidence>
<reference evidence="1" key="1">
    <citation type="submission" date="2021-03" db="EMBL/GenBank/DDBJ databases">
        <title>Whole genome shotgun sequence of Actinoplanes auranticolor NBRC 12245.</title>
        <authorList>
            <person name="Komaki H."/>
            <person name="Tamura T."/>
        </authorList>
    </citation>
    <scope>NUCLEOTIDE SEQUENCE</scope>
    <source>
        <strain evidence="1">NBRC 12245</strain>
    </source>
</reference>
<proteinExistence type="predicted"/>
<evidence type="ECO:0000313" key="1">
    <source>
        <dbReference type="EMBL" id="GIM63860.1"/>
    </source>
</evidence>
<gene>
    <name evidence="1" type="ORF">Aau02nite_06790</name>
</gene>
<dbReference type="Proteomes" id="UP000681340">
    <property type="component" value="Unassembled WGS sequence"/>
</dbReference>
<organism evidence="1 2">
    <name type="scientific">Actinoplanes auranticolor</name>
    <dbReference type="NCBI Taxonomy" id="47988"/>
    <lineage>
        <taxon>Bacteria</taxon>
        <taxon>Bacillati</taxon>
        <taxon>Actinomycetota</taxon>
        <taxon>Actinomycetes</taxon>
        <taxon>Micromonosporales</taxon>
        <taxon>Micromonosporaceae</taxon>
        <taxon>Actinoplanes</taxon>
    </lineage>
</organism>
<accession>A0A919VGG5</accession>